<dbReference type="PANTHER" id="PTHR37938:SF1">
    <property type="entry name" value="BLL0215 PROTEIN"/>
    <property type="match status" value="1"/>
</dbReference>
<keyword evidence="1" id="KW-1133">Transmembrane helix</keyword>
<feature type="transmembrane region" description="Helical" evidence="1">
    <location>
        <begin position="175"/>
        <end position="202"/>
    </location>
</feature>
<dbReference type="Proteomes" id="UP000722459">
    <property type="component" value="Unassembled WGS sequence"/>
</dbReference>
<feature type="transmembrane region" description="Helical" evidence="1">
    <location>
        <begin position="674"/>
        <end position="696"/>
    </location>
</feature>
<evidence type="ECO:0000256" key="1">
    <source>
        <dbReference type="SAM" id="Phobius"/>
    </source>
</evidence>
<sequence length="803" mass="89275">MYFLRVGCFGESNIKSKIFSLILPVPILCIIWIIFKFLTLRAGFNKTNYQFFDKKIIANSGSLFSDGSVELVIRNITHVTLVKPFIASKLFGVGTVLIELAGSASVEGFLFYVDKPEFIYDSVKEIMQKNGFKLTKQNLIQKEKPSLLGVFMEIGGGILAILFFSLYFIGPLIMVVGSIFGVGGILGALLVVIVIVLFVLFLRVMNLLSRTYYIYGDAIVYEEGFLTKVNSFMPVENLADSAITQNLFEKIFDLYDVKISCQGASHEILFKNLKKGQEMERNIDELIKNMKPLVGTYKEKVNPEIAAMKIPSGKIESINFDESFTHETKMEFGRSAAGLMIGLVTIFIVLTVIGLITGLALVLIPLGIGIGVFGLFVGGLGIGIAVSSTKFDILEKGISEKFDFLNKRNIEFSNDKITGVVFKKNFIDNWFGTFSTIFWSIGSGANINFKNIKYSAEVKNGIMAKLGIAPEEEIYKINSAVTLGALLKANIGLCIVALLIIVGSSFLAISNIVFIAIPILIVIIGIILIVYKKAFYSTSSLTFTKNYVYFKAGIFFINEYYALYNNIKDITTVKYPFSKYGTITFNVAGETTIQTAQSNNKMSLLSMMGGNRNLPTSTQLIPHAFSINYSEDIDSKDELIDIIFYKRPNKANIASFEAEIQSYKTKNILAKKPSISNSIFGIGIVLGVIAIIISLVVGLSPVALMVWVGYVIIIGLIIWKTKVQCFTIQPYRVLSNSGILYKKQTSIIFNKIDHLRNYQGFTNKIFGTGSITIHTTGSSLPEIMITNIKDYKEFYKTLEQFYQ</sequence>
<feature type="transmembrane region" description="Helical" evidence="1">
    <location>
        <begin position="485"/>
        <end position="506"/>
    </location>
</feature>
<evidence type="ECO:0000313" key="3">
    <source>
        <dbReference type="EMBL" id="MBT4870929.1"/>
    </source>
</evidence>
<feature type="domain" description="YdbS-like PH" evidence="2">
    <location>
        <begin position="46"/>
        <end position="119"/>
    </location>
</feature>
<organism evidence="3 4">
    <name type="scientific">Candidatus Iainarchaeum sp</name>
    <dbReference type="NCBI Taxonomy" id="3101447"/>
    <lineage>
        <taxon>Archaea</taxon>
        <taxon>Candidatus Iainarchaeota</taxon>
        <taxon>Candidatus Iainarchaeia</taxon>
        <taxon>Candidatus Iainarchaeales</taxon>
        <taxon>Candidatus Iainarchaeaceae</taxon>
        <taxon>Candidatus Iainarchaeum</taxon>
    </lineage>
</organism>
<evidence type="ECO:0000313" key="4">
    <source>
        <dbReference type="Proteomes" id="UP000722459"/>
    </source>
</evidence>
<feature type="domain" description="YdbS-like PH" evidence="2">
    <location>
        <begin position="211"/>
        <end position="283"/>
    </location>
</feature>
<evidence type="ECO:0000259" key="2">
    <source>
        <dbReference type="Pfam" id="PF03703"/>
    </source>
</evidence>
<feature type="transmembrane region" description="Helical" evidence="1">
    <location>
        <begin position="512"/>
        <end position="531"/>
    </location>
</feature>
<dbReference type="PANTHER" id="PTHR37938">
    <property type="entry name" value="BLL0215 PROTEIN"/>
    <property type="match status" value="1"/>
</dbReference>
<feature type="domain" description="YdbS-like PH" evidence="2">
    <location>
        <begin position="726"/>
        <end position="798"/>
    </location>
</feature>
<dbReference type="Pfam" id="PF03703">
    <property type="entry name" value="bPH_2"/>
    <property type="match status" value="3"/>
</dbReference>
<proteinExistence type="predicted"/>
<feature type="transmembrane region" description="Helical" evidence="1">
    <location>
        <begin position="336"/>
        <end position="356"/>
    </location>
</feature>
<feature type="transmembrane region" description="Helical" evidence="1">
    <location>
        <begin position="18"/>
        <end position="38"/>
    </location>
</feature>
<dbReference type="EMBL" id="JABJNZ010000063">
    <property type="protein sequence ID" value="MBT4870929.1"/>
    <property type="molecule type" value="Genomic_DNA"/>
</dbReference>
<keyword evidence="1" id="KW-0472">Membrane</keyword>
<keyword evidence="1" id="KW-0812">Transmembrane</keyword>
<comment type="caution">
    <text evidence="3">The sequence shown here is derived from an EMBL/GenBank/DDBJ whole genome shotgun (WGS) entry which is preliminary data.</text>
</comment>
<gene>
    <name evidence="3" type="ORF">HON47_05115</name>
</gene>
<reference evidence="3" key="1">
    <citation type="journal article" date="2021" name="ISME J.">
        <title>Mercury methylation by metabolically versatile and cosmopolitan marine bacteria.</title>
        <authorList>
            <person name="Lin H."/>
            <person name="Ascher D.B."/>
            <person name="Myung Y."/>
            <person name="Lamborg C.H."/>
            <person name="Hallam S.J."/>
            <person name="Gionfriddo C.M."/>
            <person name="Holt K.E."/>
            <person name="Moreau J.W."/>
        </authorList>
    </citation>
    <scope>NUCLEOTIDE SEQUENCE</scope>
    <source>
        <strain evidence="3">SI075_bin30</strain>
    </source>
</reference>
<feature type="transmembrane region" description="Helical" evidence="1">
    <location>
        <begin position="702"/>
        <end position="719"/>
    </location>
</feature>
<accession>A0A8T5GG62</accession>
<feature type="transmembrane region" description="Helical" evidence="1">
    <location>
        <begin position="362"/>
        <end position="386"/>
    </location>
</feature>
<protein>
    <submittedName>
        <fullName evidence="3">PH domain-containing protein</fullName>
    </submittedName>
</protein>
<dbReference type="InterPro" id="IPR005182">
    <property type="entry name" value="YdbS-like_PH"/>
</dbReference>
<feature type="transmembrane region" description="Helical" evidence="1">
    <location>
        <begin position="146"/>
        <end position="169"/>
    </location>
</feature>
<name>A0A8T5GG62_9ARCH</name>
<dbReference type="AlphaFoldDB" id="A0A8T5GG62"/>